<feature type="region of interest" description="Disordered" evidence="1">
    <location>
        <begin position="168"/>
        <end position="200"/>
    </location>
</feature>
<accession>A0A168F5U0</accession>
<comment type="caution">
    <text evidence="2">The sequence shown here is derived from an EMBL/GenBank/DDBJ whole genome shotgun (WGS) entry which is preliminary data.</text>
</comment>
<evidence type="ECO:0000313" key="2">
    <source>
        <dbReference type="EMBL" id="KZZ99509.1"/>
    </source>
</evidence>
<dbReference type="STRING" id="1081109.A0A168F5U0"/>
<evidence type="ECO:0000256" key="1">
    <source>
        <dbReference type="SAM" id="MobiDB-lite"/>
    </source>
</evidence>
<dbReference type="AlphaFoldDB" id="A0A168F5U0"/>
<sequence length="241" mass="26820">MSDSSDSQVSIVVISLKRRRPYDYSIEPVLTALWGAHTYSRIVSPLDAIWQLAFHPPTAAVITDEAIASRANWHVLLFLLHYVRQGGTAVFMGDFPRYMSADRVRAFFSRFGLPWKYSSLNTLPMFQNRLAVGWQRLEGRGRNRPMPPVFHLRGVYLKGVLPRDMLYQTTDPTDDSEGAAEGAATPVSTPHQTDVSRDDAKCNDGETAIAVAEVGRGKLCYVGEILRTTECSEIILALCGL</sequence>
<evidence type="ECO:0000313" key="3">
    <source>
        <dbReference type="Proteomes" id="UP000078544"/>
    </source>
</evidence>
<name>A0A168F5U0_9HYPO</name>
<organism evidence="2 3">
    <name type="scientific">Moelleriella libera RCEF 2490</name>
    <dbReference type="NCBI Taxonomy" id="1081109"/>
    <lineage>
        <taxon>Eukaryota</taxon>
        <taxon>Fungi</taxon>
        <taxon>Dikarya</taxon>
        <taxon>Ascomycota</taxon>
        <taxon>Pezizomycotina</taxon>
        <taxon>Sordariomycetes</taxon>
        <taxon>Hypocreomycetidae</taxon>
        <taxon>Hypocreales</taxon>
        <taxon>Clavicipitaceae</taxon>
        <taxon>Moelleriella</taxon>
    </lineage>
</organism>
<keyword evidence="3" id="KW-1185">Reference proteome</keyword>
<gene>
    <name evidence="2" type="ORF">AAL_02081</name>
</gene>
<protein>
    <submittedName>
        <fullName evidence="2">Uncharacterized protein</fullName>
    </submittedName>
</protein>
<reference evidence="2 3" key="1">
    <citation type="journal article" date="2016" name="Genome Biol. Evol.">
        <title>Divergent and convergent evolution of fungal pathogenicity.</title>
        <authorList>
            <person name="Shang Y."/>
            <person name="Xiao G."/>
            <person name="Zheng P."/>
            <person name="Cen K."/>
            <person name="Zhan S."/>
            <person name="Wang C."/>
        </authorList>
    </citation>
    <scope>NUCLEOTIDE SEQUENCE [LARGE SCALE GENOMIC DNA]</scope>
    <source>
        <strain evidence="2 3">RCEF 2490</strain>
    </source>
</reference>
<proteinExistence type="predicted"/>
<dbReference type="OrthoDB" id="245563at2759"/>
<dbReference type="EMBL" id="AZGY01000003">
    <property type="protein sequence ID" value="KZZ99509.1"/>
    <property type="molecule type" value="Genomic_DNA"/>
</dbReference>
<dbReference type="Proteomes" id="UP000078544">
    <property type="component" value="Unassembled WGS sequence"/>
</dbReference>